<dbReference type="SMART" id="SM00387">
    <property type="entry name" value="HATPase_c"/>
    <property type="match status" value="1"/>
</dbReference>
<evidence type="ECO:0000256" key="3">
    <source>
        <dbReference type="ARBA" id="ARBA00022553"/>
    </source>
</evidence>
<dbReference type="InterPro" id="IPR005467">
    <property type="entry name" value="His_kinase_dom"/>
</dbReference>
<protein>
    <recommendedName>
        <fullName evidence="2">histidine kinase</fullName>
        <ecNumber evidence="2">2.7.13.3</ecNumber>
    </recommendedName>
</protein>
<evidence type="ECO:0000313" key="9">
    <source>
        <dbReference type="Proteomes" id="UP000663929"/>
    </source>
</evidence>
<dbReference type="GO" id="GO:0000155">
    <property type="term" value="F:phosphorelay sensor kinase activity"/>
    <property type="evidence" value="ECO:0007669"/>
    <property type="project" value="InterPro"/>
</dbReference>
<dbReference type="InterPro" id="IPR003661">
    <property type="entry name" value="HisK_dim/P_dom"/>
</dbReference>
<dbReference type="CDD" id="cd00082">
    <property type="entry name" value="HisKA"/>
    <property type="match status" value="1"/>
</dbReference>
<dbReference type="FunFam" id="3.30.565.10:FF:000006">
    <property type="entry name" value="Sensor histidine kinase WalK"/>
    <property type="match status" value="1"/>
</dbReference>
<dbReference type="Proteomes" id="UP000663929">
    <property type="component" value="Chromosome"/>
</dbReference>
<dbReference type="CDD" id="cd00075">
    <property type="entry name" value="HATPase"/>
    <property type="match status" value="1"/>
</dbReference>
<proteinExistence type="predicted"/>
<dbReference type="PROSITE" id="PS50109">
    <property type="entry name" value="HIS_KIN"/>
    <property type="match status" value="1"/>
</dbReference>
<name>A0A8A4THR9_SULCO</name>
<keyword evidence="3" id="KW-0597">Phosphoprotein</keyword>
<feature type="transmembrane region" description="Helical" evidence="6">
    <location>
        <begin position="386"/>
        <end position="410"/>
    </location>
</feature>
<dbReference type="InterPro" id="IPR004358">
    <property type="entry name" value="Sig_transdc_His_kin-like_C"/>
</dbReference>
<dbReference type="Gene3D" id="3.30.565.10">
    <property type="entry name" value="Histidine kinase-like ATPase, C-terminal domain"/>
    <property type="match status" value="1"/>
</dbReference>
<keyword evidence="6" id="KW-1133">Transmembrane helix</keyword>
<dbReference type="SUPFAM" id="SSF55874">
    <property type="entry name" value="ATPase domain of HSP90 chaperone/DNA topoisomerase II/histidine kinase"/>
    <property type="match status" value="1"/>
</dbReference>
<dbReference type="AlphaFoldDB" id="A0A8A4THR9"/>
<keyword evidence="5 8" id="KW-0418">Kinase</keyword>
<gene>
    <name evidence="8" type="ORF">J3U87_28765</name>
</gene>
<dbReference type="SUPFAM" id="SSF47384">
    <property type="entry name" value="Homodimeric domain of signal transducing histidine kinase"/>
    <property type="match status" value="1"/>
</dbReference>
<keyword evidence="9" id="KW-1185">Reference proteome</keyword>
<feature type="transmembrane region" description="Helical" evidence="6">
    <location>
        <begin position="16"/>
        <end position="37"/>
    </location>
</feature>
<dbReference type="EMBL" id="CP071793">
    <property type="protein sequence ID" value="QTD49599.1"/>
    <property type="molecule type" value="Genomic_DNA"/>
</dbReference>
<evidence type="ECO:0000256" key="4">
    <source>
        <dbReference type="ARBA" id="ARBA00022679"/>
    </source>
</evidence>
<organism evidence="8 9">
    <name type="scientific">Sulfidibacter corallicola</name>
    <dbReference type="NCBI Taxonomy" id="2818388"/>
    <lineage>
        <taxon>Bacteria</taxon>
        <taxon>Pseudomonadati</taxon>
        <taxon>Acidobacteriota</taxon>
        <taxon>Holophagae</taxon>
        <taxon>Acanthopleuribacterales</taxon>
        <taxon>Acanthopleuribacteraceae</taxon>
        <taxon>Sulfidibacter</taxon>
    </lineage>
</organism>
<dbReference type="Pfam" id="PF00512">
    <property type="entry name" value="HisKA"/>
    <property type="match status" value="1"/>
</dbReference>
<evidence type="ECO:0000256" key="1">
    <source>
        <dbReference type="ARBA" id="ARBA00000085"/>
    </source>
</evidence>
<keyword evidence="4" id="KW-0808">Transferase</keyword>
<evidence type="ECO:0000256" key="6">
    <source>
        <dbReference type="SAM" id="Phobius"/>
    </source>
</evidence>
<dbReference type="Gene3D" id="1.10.287.130">
    <property type="match status" value="1"/>
</dbReference>
<feature type="domain" description="Histidine kinase" evidence="7">
    <location>
        <begin position="426"/>
        <end position="645"/>
    </location>
</feature>
<dbReference type="SMART" id="SM00388">
    <property type="entry name" value="HisKA"/>
    <property type="match status" value="1"/>
</dbReference>
<dbReference type="Pfam" id="PF02518">
    <property type="entry name" value="HATPase_c"/>
    <property type="match status" value="1"/>
</dbReference>
<dbReference type="EC" id="2.7.13.3" evidence="2"/>
<dbReference type="RefSeq" id="WP_237379230.1">
    <property type="nucleotide sequence ID" value="NZ_CP071793.1"/>
</dbReference>
<dbReference type="PRINTS" id="PR00344">
    <property type="entry name" value="BCTRLSENSOR"/>
</dbReference>
<sequence>MAFFRGTSLSTQERQFWGLLLLGIFAVFVPTIFMLWFMWKAVGNEDAAVRNQLLSLYERRLDELARSADDYRRQLWLALADSEPDRPAAHRFAEVVTAGALDSVVVLGANGHIVYPDPTPAPIAPVHRDPQLEAARLAESRDADWPAALARYRSVASRAGLVTTRLQALLGQARCLVALQRSEEAVTLLVSELNRPEYLEARDERGRAPAMDGLVDALALMDLEEATRAPLANGLLRRLGDYGAFHLPASQRLELLGRLERVAPDHWQHDHLLRGEELARQFAASGASVPDDGSFHQVSDGLWAMLPSGSDLVGLFGEERLRQELSRHMVTLETGWLVDVLAPGQAPQTGNEGRAVALGEGFPDWVLSLSVDNRELLVTRARSRRAMYITSGIMVVGLILVLGGIITRFLTGHILETRLKNDLLATVTHELKTPLASVRMLVDTLLDGHYRDSHTTREYLELIAKENQRLSRLIEHFLNYSRLERHKTGFQMSSVSVTQIAETALEAIGDKLRHEGFRTDREWEPDLPRIRADADAMTTVVLNLLDNAIKYSREEKWIQVRSYLEDRHHVCLEVQDHGIGISRRALRKIFNRFFQADRSLTREAEGVGLGLNIVKLILDAHGGRIRVKTHPGKGSTFTVVMPVAGSRR</sequence>
<dbReference type="InterPro" id="IPR003594">
    <property type="entry name" value="HATPase_dom"/>
</dbReference>
<accession>A0A8A4THR9</accession>
<evidence type="ECO:0000256" key="2">
    <source>
        <dbReference type="ARBA" id="ARBA00012438"/>
    </source>
</evidence>
<evidence type="ECO:0000313" key="8">
    <source>
        <dbReference type="EMBL" id="QTD49599.1"/>
    </source>
</evidence>
<dbReference type="InterPro" id="IPR036890">
    <property type="entry name" value="HATPase_C_sf"/>
</dbReference>
<keyword evidence="6" id="KW-0812">Transmembrane</keyword>
<comment type="catalytic activity">
    <reaction evidence="1">
        <text>ATP + protein L-histidine = ADP + protein N-phospho-L-histidine.</text>
        <dbReference type="EC" id="2.7.13.3"/>
    </reaction>
</comment>
<dbReference type="PANTHER" id="PTHR43547:SF2">
    <property type="entry name" value="HYBRID SIGNAL TRANSDUCTION HISTIDINE KINASE C"/>
    <property type="match status" value="1"/>
</dbReference>
<dbReference type="PANTHER" id="PTHR43547">
    <property type="entry name" value="TWO-COMPONENT HISTIDINE KINASE"/>
    <property type="match status" value="1"/>
</dbReference>
<dbReference type="KEGG" id="scor:J3U87_28765"/>
<dbReference type="InterPro" id="IPR036097">
    <property type="entry name" value="HisK_dim/P_sf"/>
</dbReference>
<keyword evidence="6" id="KW-0472">Membrane</keyword>
<evidence type="ECO:0000256" key="5">
    <source>
        <dbReference type="ARBA" id="ARBA00022777"/>
    </source>
</evidence>
<evidence type="ECO:0000259" key="7">
    <source>
        <dbReference type="PROSITE" id="PS50109"/>
    </source>
</evidence>
<reference evidence="8" key="1">
    <citation type="submission" date="2021-03" db="EMBL/GenBank/DDBJ databases">
        <title>Acanthopleuribacteraceae sp. M133.</title>
        <authorList>
            <person name="Wang G."/>
        </authorList>
    </citation>
    <scope>NUCLEOTIDE SEQUENCE</scope>
    <source>
        <strain evidence="8">M133</strain>
    </source>
</reference>